<comment type="caution">
    <text evidence="3">The sequence shown here is derived from an EMBL/GenBank/DDBJ whole genome shotgun (WGS) entry which is preliminary data.</text>
</comment>
<dbReference type="EMBL" id="JAACYA010000002">
    <property type="protein sequence ID" value="MBK3333112.1"/>
    <property type="molecule type" value="Genomic_DNA"/>
</dbReference>
<dbReference type="InterPro" id="IPR010156">
    <property type="entry name" value="CRISPR-assoc_prot_Cas6"/>
</dbReference>
<protein>
    <submittedName>
        <fullName evidence="3">CRISPR-associated endoribonuclease Cas6</fullName>
    </submittedName>
</protein>
<evidence type="ECO:0000313" key="3">
    <source>
        <dbReference type="EMBL" id="MBK3333112.1"/>
    </source>
</evidence>
<organism evidence="3 4">
    <name type="scientific">Persephonella atlantica</name>
    <dbReference type="NCBI Taxonomy" id="2699429"/>
    <lineage>
        <taxon>Bacteria</taxon>
        <taxon>Pseudomonadati</taxon>
        <taxon>Aquificota</taxon>
        <taxon>Aquificia</taxon>
        <taxon>Aquificales</taxon>
        <taxon>Hydrogenothermaceae</taxon>
        <taxon>Persephonella</taxon>
    </lineage>
</organism>
<proteinExistence type="predicted"/>
<evidence type="ECO:0000256" key="1">
    <source>
        <dbReference type="ARBA" id="ARBA00023118"/>
    </source>
</evidence>
<name>A0ABS1GJK4_9AQUI</name>
<dbReference type="InterPro" id="IPR049435">
    <property type="entry name" value="Cas_Cas6_C"/>
</dbReference>
<dbReference type="Gene3D" id="3.30.70.1890">
    <property type="match status" value="1"/>
</dbReference>
<feature type="domain" description="CRISPR associated protein Cas6 C-terminal" evidence="2">
    <location>
        <begin position="135"/>
        <end position="262"/>
    </location>
</feature>
<dbReference type="Gene3D" id="3.30.70.1900">
    <property type="match status" value="1"/>
</dbReference>
<evidence type="ECO:0000259" key="2">
    <source>
        <dbReference type="Pfam" id="PF01881"/>
    </source>
</evidence>
<dbReference type="PANTHER" id="PTHR36984:SF3">
    <property type="entry name" value="CRISPR-ASSOCIATED ENDORIBONUCLEASE CAS6"/>
    <property type="match status" value="1"/>
</dbReference>
<dbReference type="CDD" id="cd21140">
    <property type="entry name" value="Cas6_I-like"/>
    <property type="match status" value="1"/>
</dbReference>
<gene>
    <name evidence="3" type="primary">cas6</name>
    <name evidence="3" type="ORF">GWK41_08520</name>
</gene>
<accession>A0ABS1GJK4</accession>
<evidence type="ECO:0000313" key="4">
    <source>
        <dbReference type="Proteomes" id="UP000772812"/>
    </source>
</evidence>
<dbReference type="PANTHER" id="PTHR36984">
    <property type="entry name" value="CRISPR-ASSOCIATED ENDORIBONUCLEASE CAS6 1"/>
    <property type="match status" value="1"/>
</dbReference>
<reference evidence="3 4" key="1">
    <citation type="journal article" date="2021" name="Syst. Appl. Microbiol.">
        <title>Persephonella atlantica sp. nov.: How to adapt to physico-chemical gradients in high temperature hydrothermal habitats.</title>
        <authorList>
            <person name="Francois D.X."/>
            <person name="Godfroy A."/>
            <person name="Mathien C."/>
            <person name="Aube J."/>
            <person name="Cathalot C."/>
            <person name="Lesongeur F."/>
            <person name="L'Haridon S."/>
            <person name="Philippon X."/>
            <person name="Roussel E.G."/>
        </authorList>
    </citation>
    <scope>NUCLEOTIDE SEQUENCE [LARGE SCALE GENOMIC DNA]</scope>
    <source>
        <strain evidence="3 4">MO1340</strain>
    </source>
</reference>
<dbReference type="Pfam" id="PF01881">
    <property type="entry name" value="Cas_Cas6_C"/>
    <property type="match status" value="1"/>
</dbReference>
<keyword evidence="1" id="KW-0051">Antiviral defense</keyword>
<dbReference type="Proteomes" id="UP000772812">
    <property type="component" value="Unassembled WGS sequence"/>
</dbReference>
<dbReference type="RefSeq" id="WP_200674536.1">
    <property type="nucleotide sequence ID" value="NZ_JAACYA010000002.1"/>
</dbReference>
<keyword evidence="4" id="KW-1185">Reference proteome</keyword>
<dbReference type="NCBIfam" id="TIGR01877">
    <property type="entry name" value="cas_cas6"/>
    <property type="match status" value="1"/>
</dbReference>
<sequence>MRIKILIKSNKVPFLYRHRVVSLIKEALKKSDSDYKDFLYNNQITKPFSFNLVFPQKRQIQTAKIQIDENFEIEDKIVISDGYFSLFVSSIDYRFIIGLFNGLKRLKTFQFSSNTDMLVNGEKISWQIKNISVLNERPIKKETVIFKTNSPVIVEDRDDRPVLFNEERFEKELNEVMDRILKSPHIKGKGLEKPLRFKPLVMKKSIIKHTLKSFREHTGKPVMYLTGNSGVFKLSGHPEDLKILYEVGIGTKTGQGFGMVEVL</sequence>
<dbReference type="InterPro" id="IPR045747">
    <property type="entry name" value="CRISPR-assoc_prot_Cas6_N_sf"/>
</dbReference>